<gene>
    <name evidence="2" type="ORF">WJX74_006306</name>
</gene>
<dbReference type="AlphaFoldDB" id="A0AAW1QYV8"/>
<keyword evidence="1" id="KW-0472">Membrane</keyword>
<evidence type="ECO:0000313" key="3">
    <source>
        <dbReference type="Proteomes" id="UP001438707"/>
    </source>
</evidence>
<keyword evidence="3" id="KW-1185">Reference proteome</keyword>
<keyword evidence="1" id="KW-0812">Transmembrane</keyword>
<dbReference type="Proteomes" id="UP001438707">
    <property type="component" value="Unassembled WGS sequence"/>
</dbReference>
<dbReference type="EMBL" id="JALJOS010000020">
    <property type="protein sequence ID" value="KAK9826621.1"/>
    <property type="molecule type" value="Genomic_DNA"/>
</dbReference>
<feature type="transmembrane region" description="Helical" evidence="1">
    <location>
        <begin position="40"/>
        <end position="63"/>
    </location>
</feature>
<evidence type="ECO:0000313" key="2">
    <source>
        <dbReference type="EMBL" id="KAK9826621.1"/>
    </source>
</evidence>
<accession>A0AAW1QYV8</accession>
<proteinExistence type="predicted"/>
<protein>
    <submittedName>
        <fullName evidence="2">Uncharacterized protein</fullName>
    </submittedName>
</protein>
<sequence length="185" mass="20669">MEESSRKGIRGQEDIRSQYEQNAAEVRTSARSQGGYSSRVWASAVLALILFWCILSCITFTVVRRSLPLGDSVESERLAFASWRHSPTAQGPDFLGKEISLTNMTASSEELPFAEASLPRGNRRKLDPHPAKMHADHSWKFSAPRSELRQALTQQIKGPTSYAAHARRLKTWSSNLARRLLAPCS</sequence>
<evidence type="ECO:0000256" key="1">
    <source>
        <dbReference type="SAM" id="Phobius"/>
    </source>
</evidence>
<keyword evidence="1" id="KW-1133">Transmembrane helix</keyword>
<reference evidence="2 3" key="1">
    <citation type="journal article" date="2024" name="Nat. Commun.">
        <title>Phylogenomics reveals the evolutionary origins of lichenization in chlorophyte algae.</title>
        <authorList>
            <person name="Puginier C."/>
            <person name="Libourel C."/>
            <person name="Otte J."/>
            <person name="Skaloud P."/>
            <person name="Haon M."/>
            <person name="Grisel S."/>
            <person name="Petersen M."/>
            <person name="Berrin J.G."/>
            <person name="Delaux P.M."/>
            <person name="Dal Grande F."/>
            <person name="Keller J."/>
        </authorList>
    </citation>
    <scope>NUCLEOTIDE SEQUENCE [LARGE SCALE GENOMIC DNA]</scope>
    <source>
        <strain evidence="2 3">SAG 2145</strain>
    </source>
</reference>
<organism evidence="2 3">
    <name type="scientific">Apatococcus lobatus</name>
    <dbReference type="NCBI Taxonomy" id="904363"/>
    <lineage>
        <taxon>Eukaryota</taxon>
        <taxon>Viridiplantae</taxon>
        <taxon>Chlorophyta</taxon>
        <taxon>core chlorophytes</taxon>
        <taxon>Trebouxiophyceae</taxon>
        <taxon>Chlorellales</taxon>
        <taxon>Chlorellaceae</taxon>
        <taxon>Apatococcus</taxon>
    </lineage>
</organism>
<comment type="caution">
    <text evidence="2">The sequence shown here is derived from an EMBL/GenBank/DDBJ whole genome shotgun (WGS) entry which is preliminary data.</text>
</comment>
<name>A0AAW1QYV8_9CHLO</name>